<organism evidence="6">
    <name type="scientific">Caldiarchaeum subterraneum</name>
    <dbReference type="NCBI Taxonomy" id="311458"/>
    <lineage>
        <taxon>Archaea</taxon>
        <taxon>Nitrososphaerota</taxon>
        <taxon>Candidatus Caldarchaeales</taxon>
        <taxon>Candidatus Caldarchaeaceae</taxon>
        <taxon>Candidatus Caldarchaeum</taxon>
    </lineage>
</organism>
<dbReference type="Pfam" id="PF01092">
    <property type="entry name" value="Ribosomal_S6e"/>
    <property type="match status" value="1"/>
</dbReference>
<name>A0A7C5LES5_CALS0</name>
<accession>A0A7C5LES5</accession>
<keyword evidence="2 4" id="KW-0689">Ribosomal protein</keyword>
<feature type="compositionally biased region" description="Basic residues" evidence="5">
    <location>
        <begin position="88"/>
        <end position="110"/>
    </location>
</feature>
<dbReference type="InterPro" id="IPR018282">
    <property type="entry name" value="Ribosomal_eS6_CS"/>
</dbReference>
<comment type="similarity">
    <text evidence="1 4">Belongs to the eukaryotic ribosomal protein eS6 family.</text>
</comment>
<dbReference type="PROSITE" id="PS00578">
    <property type="entry name" value="RIBOSOMAL_S6E"/>
    <property type="match status" value="1"/>
</dbReference>
<evidence type="ECO:0000256" key="2">
    <source>
        <dbReference type="ARBA" id="ARBA00022980"/>
    </source>
</evidence>
<dbReference type="SMART" id="SM01405">
    <property type="entry name" value="Ribosomal_S6e"/>
    <property type="match status" value="1"/>
</dbReference>
<dbReference type="AlphaFoldDB" id="A0A7C5LES5"/>
<dbReference type="GO" id="GO:1990904">
    <property type="term" value="C:ribonucleoprotein complex"/>
    <property type="evidence" value="ECO:0007669"/>
    <property type="project" value="UniProtKB-KW"/>
</dbReference>
<evidence type="ECO:0000313" key="6">
    <source>
        <dbReference type="EMBL" id="HHK67803.1"/>
    </source>
</evidence>
<evidence type="ECO:0000256" key="5">
    <source>
        <dbReference type="SAM" id="MobiDB-lite"/>
    </source>
</evidence>
<feature type="region of interest" description="Disordered" evidence="5">
    <location>
        <begin position="1"/>
        <end position="23"/>
    </location>
</feature>
<dbReference type="HAMAP" id="MF_00512">
    <property type="entry name" value="Ribosomal_eS6"/>
    <property type="match status" value="1"/>
</dbReference>
<evidence type="ECO:0000256" key="4">
    <source>
        <dbReference type="HAMAP-Rule" id="MF_00512"/>
    </source>
</evidence>
<dbReference type="EMBL" id="DRWN01000013">
    <property type="protein sequence ID" value="HHK67803.1"/>
    <property type="molecule type" value="Genomic_DNA"/>
</dbReference>
<keyword evidence="3 4" id="KW-0687">Ribonucleoprotein</keyword>
<feature type="region of interest" description="Disordered" evidence="5">
    <location>
        <begin position="83"/>
        <end position="110"/>
    </location>
</feature>
<dbReference type="GO" id="GO:0005840">
    <property type="term" value="C:ribosome"/>
    <property type="evidence" value="ECO:0007669"/>
    <property type="project" value="UniProtKB-KW"/>
</dbReference>
<protein>
    <recommendedName>
        <fullName evidence="4">Small ribosomal subunit protein eS6</fullName>
    </recommendedName>
</protein>
<comment type="caution">
    <text evidence="6">The sequence shown here is derived from an EMBL/GenBank/DDBJ whole genome shotgun (WGS) entry which is preliminary data.</text>
</comment>
<gene>
    <name evidence="4" type="primary">rps6e</name>
    <name evidence="6" type="ORF">ENM11_01425</name>
</gene>
<sequence>MSQQAASPRMVVSDPAQGKASTVQLNPQHLRLLLGKKIGDMLDGSVFGFKNAMIKITGGTDRDGFPMRPDVSGPRKVKILLSGGVGYHPKRKPPSKKKKRRNRRPVKGVRKRVTVRGNVISEAIAQVNAVLVKKEG</sequence>
<reference evidence="6" key="1">
    <citation type="journal article" date="2020" name="mSystems">
        <title>Genome- and Community-Level Interaction Insights into Carbon Utilization and Element Cycling Functions of Hydrothermarchaeota in Hydrothermal Sediment.</title>
        <authorList>
            <person name="Zhou Z."/>
            <person name="Liu Y."/>
            <person name="Xu W."/>
            <person name="Pan J."/>
            <person name="Luo Z.H."/>
            <person name="Li M."/>
        </authorList>
    </citation>
    <scope>NUCLEOTIDE SEQUENCE [LARGE SCALE GENOMIC DNA]</scope>
    <source>
        <strain evidence="6">SpSt-1056</strain>
    </source>
</reference>
<dbReference type="PANTHER" id="PTHR11502">
    <property type="entry name" value="40S RIBOSOMAL PROTEIN S6"/>
    <property type="match status" value="1"/>
</dbReference>
<evidence type="ECO:0000256" key="3">
    <source>
        <dbReference type="ARBA" id="ARBA00023274"/>
    </source>
</evidence>
<proteinExistence type="inferred from homology"/>
<evidence type="ECO:0000256" key="1">
    <source>
        <dbReference type="ARBA" id="ARBA00009312"/>
    </source>
</evidence>
<dbReference type="InterPro" id="IPR020924">
    <property type="entry name" value="Ribosomal_eS6_arc"/>
</dbReference>
<dbReference type="InterPro" id="IPR001377">
    <property type="entry name" value="Ribosomal_eS6"/>
</dbReference>
<dbReference type="GO" id="GO:0003735">
    <property type="term" value="F:structural constituent of ribosome"/>
    <property type="evidence" value="ECO:0007669"/>
    <property type="project" value="InterPro"/>
</dbReference>
<dbReference type="GO" id="GO:0006412">
    <property type="term" value="P:translation"/>
    <property type="evidence" value="ECO:0007669"/>
    <property type="project" value="UniProtKB-UniRule"/>
</dbReference>